<evidence type="ECO:0000313" key="1">
    <source>
        <dbReference type="EMBL" id="MFC7386950.1"/>
    </source>
</evidence>
<dbReference type="Proteomes" id="UP001596496">
    <property type="component" value="Unassembled WGS sequence"/>
</dbReference>
<evidence type="ECO:0000313" key="2">
    <source>
        <dbReference type="Proteomes" id="UP001596496"/>
    </source>
</evidence>
<accession>A0ABW2PF48</accession>
<gene>
    <name evidence="1" type="ORF">ACFQSB_32395</name>
</gene>
<organism evidence="1 2">
    <name type="scientific">Sphaerisporangium rhizosphaerae</name>
    <dbReference type="NCBI Taxonomy" id="2269375"/>
    <lineage>
        <taxon>Bacteria</taxon>
        <taxon>Bacillati</taxon>
        <taxon>Actinomycetota</taxon>
        <taxon>Actinomycetes</taxon>
        <taxon>Streptosporangiales</taxon>
        <taxon>Streptosporangiaceae</taxon>
        <taxon>Sphaerisporangium</taxon>
    </lineage>
</organism>
<protein>
    <submittedName>
        <fullName evidence="1">Uncharacterized protein</fullName>
    </submittedName>
</protein>
<proteinExistence type="predicted"/>
<dbReference type="EMBL" id="JBHTCG010000032">
    <property type="protein sequence ID" value="MFC7386950.1"/>
    <property type="molecule type" value="Genomic_DNA"/>
</dbReference>
<comment type="caution">
    <text evidence="1">The sequence shown here is derived from an EMBL/GenBank/DDBJ whole genome shotgun (WGS) entry which is preliminary data.</text>
</comment>
<dbReference type="RefSeq" id="WP_380830647.1">
    <property type="nucleotide sequence ID" value="NZ_JBHTCG010000032.1"/>
</dbReference>
<name>A0ABW2PF48_9ACTN</name>
<reference evidence="2" key="1">
    <citation type="journal article" date="2019" name="Int. J. Syst. Evol. Microbiol.">
        <title>The Global Catalogue of Microorganisms (GCM) 10K type strain sequencing project: providing services to taxonomists for standard genome sequencing and annotation.</title>
        <authorList>
            <consortium name="The Broad Institute Genomics Platform"/>
            <consortium name="The Broad Institute Genome Sequencing Center for Infectious Disease"/>
            <person name="Wu L."/>
            <person name="Ma J."/>
        </authorList>
    </citation>
    <scope>NUCLEOTIDE SEQUENCE [LARGE SCALE GENOMIC DNA]</scope>
    <source>
        <strain evidence="2">CECT 7649</strain>
    </source>
</reference>
<sequence length="112" mass="12284">MILDQEALSVRFTHPTKWRTTSIMPADLTHTFRGRLGLLRKSAQALALLIVAATAGVSLTAAPADAASWRLYQVYADSETCNAVGEAAVYVGKVKKYKCLWDSPGFGLWFYS</sequence>
<keyword evidence="2" id="KW-1185">Reference proteome</keyword>